<dbReference type="Pfam" id="PF01222">
    <property type="entry name" value="ERG4_ERG24"/>
    <property type="match status" value="1"/>
</dbReference>
<keyword evidence="4 9" id="KW-0812">Transmembrane</keyword>
<feature type="region of interest" description="Disordered" evidence="8">
    <location>
        <begin position="228"/>
        <end position="248"/>
    </location>
</feature>
<gene>
    <name evidence="11" type="ORF">JTE90_011457</name>
</gene>
<feature type="transmembrane region" description="Helical" evidence="9">
    <location>
        <begin position="464"/>
        <end position="482"/>
    </location>
</feature>
<dbReference type="AlphaFoldDB" id="A0AAV6VCZ5"/>
<feature type="compositionally biased region" description="Polar residues" evidence="8">
    <location>
        <begin position="147"/>
        <end position="160"/>
    </location>
</feature>
<comment type="similarity">
    <text evidence="3">Belongs to the ERG4/ERG24 family.</text>
</comment>
<feature type="compositionally biased region" description="Basic and acidic residues" evidence="8">
    <location>
        <begin position="175"/>
        <end position="186"/>
    </location>
</feature>
<sequence>MSSRTKRDSFKKGDRVSARWSGSNIFYDAKVVDVTSRNYKVQYDDGSISSIKFSDVKKLEHSNTPPKTTQTPPEKTTKTRISKSRSRSRSAGRARTSRSRSRSPARNEKKTEKKATKKSPKDEKKPTEPTKKSPKEEKKPTETSPKNSNSVGRKATTSSKDTVDGILAKISLTRESVRTAKTETVTKRNSVVKESSDESSSASERPRSARLAALRSAQALRVSNAISKSKYSDDEEEEESEEEEKVPVQAQGLSNTWRTLYFMATLFKMALVPVSLLFLVFACTKKQCTVLHVPQFYSRWYDFFYSIKFPLLGVFGFHLLQALLSMVPLGKKAHRQDDKSGFEYRLNGLLTLLLHVAVFGAFNYFEFNTNFGYDKFRATALSAAIYALLCAIALHIYAFFKGGATTKSKVPFLGGFYNGLYTNPVLFGKLDVKTSFIRAGLIGSVMLNLSIVVKFFLMKGYVSVPLALTSGMQAFFVLDLFAREEKWLTTATYATDSLGYAFTTTAGFLVPFGLAIQNVYLFIFATRSHHIPHWCSGAMVALFFLGYYIYLTSTNMKHNFRKDPFSPSFADIVSIPTSKQKRRLIASGPWGRVRHPNYIGLFIMAFAWTLPCGFVHFVPFGPLILLAIALVIRTLRIEAECLEKYGPAWKNYTEKVRSRLIPYIF</sequence>
<dbReference type="SMART" id="SM00333">
    <property type="entry name" value="TUDOR"/>
    <property type="match status" value="1"/>
</dbReference>
<feature type="transmembrane region" description="Helical" evidence="9">
    <location>
        <begin position="436"/>
        <end position="457"/>
    </location>
</feature>
<accession>A0AAV6VCZ5</accession>
<dbReference type="SUPFAM" id="SSF63748">
    <property type="entry name" value="Tudor/PWWP/MBT"/>
    <property type="match status" value="1"/>
</dbReference>
<feature type="compositionally biased region" description="Acidic residues" evidence="8">
    <location>
        <begin position="233"/>
        <end position="244"/>
    </location>
</feature>
<dbReference type="EMBL" id="JAFNEN010000113">
    <property type="protein sequence ID" value="KAG8193898.1"/>
    <property type="molecule type" value="Genomic_DNA"/>
</dbReference>
<evidence type="ECO:0000256" key="1">
    <source>
        <dbReference type="ARBA" id="ARBA00004141"/>
    </source>
</evidence>
<dbReference type="Proteomes" id="UP000827092">
    <property type="component" value="Unassembled WGS sequence"/>
</dbReference>
<dbReference type="GO" id="GO:0006695">
    <property type="term" value="P:cholesterol biosynthetic process"/>
    <property type="evidence" value="ECO:0007669"/>
    <property type="project" value="TreeGrafter"/>
</dbReference>
<evidence type="ECO:0000259" key="10">
    <source>
        <dbReference type="SMART" id="SM00333"/>
    </source>
</evidence>
<feature type="compositionally biased region" description="Low complexity" evidence="8">
    <location>
        <begin position="64"/>
        <end position="74"/>
    </location>
</feature>
<evidence type="ECO:0000313" key="11">
    <source>
        <dbReference type="EMBL" id="KAG8193898.1"/>
    </source>
</evidence>
<feature type="compositionally biased region" description="Basic and acidic residues" evidence="8">
    <location>
        <begin position="105"/>
        <end position="141"/>
    </location>
</feature>
<keyword evidence="7 9" id="KW-0472">Membrane</keyword>
<keyword evidence="12" id="KW-1185">Reference proteome</keyword>
<name>A0AAV6VCZ5_9ARAC</name>
<keyword evidence="6 9" id="KW-1133">Transmembrane helix</keyword>
<evidence type="ECO:0000256" key="7">
    <source>
        <dbReference type="ARBA" id="ARBA00023136"/>
    </source>
</evidence>
<feature type="transmembrane region" description="Helical" evidence="9">
    <location>
        <begin position="502"/>
        <end position="524"/>
    </location>
</feature>
<dbReference type="InterPro" id="IPR019023">
    <property type="entry name" value="Lamin-B_rcpt_of_tudor"/>
</dbReference>
<comment type="subcellular location">
    <subcellularLocation>
        <location evidence="2">Endoplasmic reticulum membrane</location>
    </subcellularLocation>
    <subcellularLocation>
        <location evidence="1">Membrane</location>
        <topology evidence="1">Multi-pass membrane protein</topology>
    </subcellularLocation>
</comment>
<feature type="compositionally biased region" description="Basic residues" evidence="8">
    <location>
        <begin position="78"/>
        <end position="103"/>
    </location>
</feature>
<feature type="transmembrane region" description="Helical" evidence="9">
    <location>
        <begin position="260"/>
        <end position="283"/>
    </location>
</feature>
<feature type="compositionally biased region" description="Low complexity" evidence="8">
    <location>
        <begin position="198"/>
        <end position="209"/>
    </location>
</feature>
<evidence type="ECO:0000256" key="4">
    <source>
        <dbReference type="ARBA" id="ARBA00022692"/>
    </source>
</evidence>
<evidence type="ECO:0000256" key="3">
    <source>
        <dbReference type="ARBA" id="ARBA00005402"/>
    </source>
</evidence>
<dbReference type="Pfam" id="PF09465">
    <property type="entry name" value="LBR_tudor"/>
    <property type="match status" value="1"/>
</dbReference>
<keyword evidence="5" id="KW-0256">Endoplasmic reticulum</keyword>
<dbReference type="InterPro" id="IPR002999">
    <property type="entry name" value="Tudor"/>
</dbReference>
<feature type="transmembrane region" description="Helical" evidence="9">
    <location>
        <begin position="599"/>
        <end position="632"/>
    </location>
</feature>
<dbReference type="InterPro" id="IPR001171">
    <property type="entry name" value="ERG24_DHCR-like"/>
</dbReference>
<feature type="region of interest" description="Disordered" evidence="8">
    <location>
        <begin position="44"/>
        <end position="209"/>
    </location>
</feature>
<organism evidence="11 12">
    <name type="scientific">Oedothorax gibbosus</name>
    <dbReference type="NCBI Taxonomy" id="931172"/>
    <lineage>
        <taxon>Eukaryota</taxon>
        <taxon>Metazoa</taxon>
        <taxon>Ecdysozoa</taxon>
        <taxon>Arthropoda</taxon>
        <taxon>Chelicerata</taxon>
        <taxon>Arachnida</taxon>
        <taxon>Araneae</taxon>
        <taxon>Araneomorphae</taxon>
        <taxon>Entelegynae</taxon>
        <taxon>Araneoidea</taxon>
        <taxon>Linyphiidae</taxon>
        <taxon>Erigoninae</taxon>
        <taxon>Oedothorax</taxon>
    </lineage>
</organism>
<dbReference type="GO" id="GO:0050613">
    <property type="term" value="F:Delta14-sterol reductase activity"/>
    <property type="evidence" value="ECO:0007669"/>
    <property type="project" value="TreeGrafter"/>
</dbReference>
<dbReference type="PANTHER" id="PTHR21257">
    <property type="entry name" value="DELTA(14)-STEROL REDUCTASE"/>
    <property type="match status" value="1"/>
</dbReference>
<feature type="transmembrane region" description="Helical" evidence="9">
    <location>
        <begin position="303"/>
        <end position="324"/>
    </location>
</feature>
<dbReference type="GO" id="GO:0005789">
    <property type="term" value="C:endoplasmic reticulum membrane"/>
    <property type="evidence" value="ECO:0007669"/>
    <property type="project" value="UniProtKB-SubCell"/>
</dbReference>
<evidence type="ECO:0000256" key="5">
    <source>
        <dbReference type="ARBA" id="ARBA00022824"/>
    </source>
</evidence>
<evidence type="ECO:0000256" key="2">
    <source>
        <dbReference type="ARBA" id="ARBA00004586"/>
    </source>
</evidence>
<reference evidence="11 12" key="1">
    <citation type="journal article" date="2022" name="Nat. Ecol. Evol.">
        <title>A masculinizing supergene underlies an exaggerated male reproductive morph in a spider.</title>
        <authorList>
            <person name="Hendrickx F."/>
            <person name="De Corte Z."/>
            <person name="Sonet G."/>
            <person name="Van Belleghem S.M."/>
            <person name="Kostlbacher S."/>
            <person name="Vangestel C."/>
        </authorList>
    </citation>
    <scope>NUCLEOTIDE SEQUENCE [LARGE SCALE GENOMIC DNA]</scope>
    <source>
        <strain evidence="11">W744_W776</strain>
    </source>
</reference>
<feature type="transmembrane region" description="Helical" evidence="9">
    <location>
        <begin position="344"/>
        <end position="365"/>
    </location>
</feature>
<protein>
    <recommendedName>
        <fullName evidence="10">Tudor domain-containing protein</fullName>
    </recommendedName>
</protein>
<feature type="domain" description="Tudor" evidence="10">
    <location>
        <begin position="8"/>
        <end position="64"/>
    </location>
</feature>
<dbReference type="Gene3D" id="2.30.30.140">
    <property type="match status" value="1"/>
</dbReference>
<feature type="transmembrane region" description="Helical" evidence="9">
    <location>
        <begin position="531"/>
        <end position="550"/>
    </location>
</feature>
<dbReference type="GO" id="GO:0005637">
    <property type="term" value="C:nuclear inner membrane"/>
    <property type="evidence" value="ECO:0007669"/>
    <property type="project" value="TreeGrafter"/>
</dbReference>
<feature type="transmembrane region" description="Helical" evidence="9">
    <location>
        <begin position="377"/>
        <end position="400"/>
    </location>
</feature>
<proteinExistence type="inferred from homology"/>
<evidence type="ECO:0000313" key="12">
    <source>
        <dbReference type="Proteomes" id="UP000827092"/>
    </source>
</evidence>
<evidence type="ECO:0000256" key="8">
    <source>
        <dbReference type="SAM" id="MobiDB-lite"/>
    </source>
</evidence>
<dbReference type="Gene3D" id="1.20.120.1630">
    <property type="match status" value="1"/>
</dbReference>
<evidence type="ECO:0000256" key="6">
    <source>
        <dbReference type="ARBA" id="ARBA00022989"/>
    </source>
</evidence>
<comment type="caution">
    <text evidence="11">The sequence shown here is derived from an EMBL/GenBank/DDBJ whole genome shotgun (WGS) entry which is preliminary data.</text>
</comment>
<dbReference type="PANTHER" id="PTHR21257:SF52">
    <property type="entry name" value="DELTA(14)-STEROL REDUCTASE TM7SF2"/>
    <property type="match status" value="1"/>
</dbReference>
<evidence type="ECO:0000256" key="9">
    <source>
        <dbReference type="SAM" id="Phobius"/>
    </source>
</evidence>